<accession>A0ABV2BP02</accession>
<evidence type="ECO:0000256" key="1">
    <source>
        <dbReference type="ARBA" id="ARBA00007734"/>
    </source>
</evidence>
<feature type="domain" description="Lytic transglycosylase superhelical linker" evidence="4">
    <location>
        <begin position="420"/>
        <end position="483"/>
    </location>
</feature>
<evidence type="ECO:0000313" key="5">
    <source>
        <dbReference type="EMBL" id="MET1253675.1"/>
    </source>
</evidence>
<dbReference type="InterPro" id="IPR037061">
    <property type="entry name" value="Lytic_TGlycoase_superhlx_L_sf"/>
</dbReference>
<comment type="caution">
    <text evidence="5">The sequence shown here is derived from an EMBL/GenBank/DDBJ whole genome shotgun (WGS) entry which is preliminary data.</text>
</comment>
<feature type="domain" description="Transglycosylase SLT" evidence="3">
    <location>
        <begin position="495"/>
        <end position="608"/>
    </location>
</feature>
<dbReference type="InterPro" id="IPR012289">
    <property type="entry name" value="Lytic_TGlycosylase_superhlx_L"/>
</dbReference>
<dbReference type="SUPFAM" id="SSF53955">
    <property type="entry name" value="Lysozyme-like"/>
    <property type="match status" value="1"/>
</dbReference>
<dbReference type="InterPro" id="IPR008939">
    <property type="entry name" value="Lytic_TGlycosylase_superhlx_U"/>
</dbReference>
<dbReference type="InterPro" id="IPR023346">
    <property type="entry name" value="Lysozyme-like_dom_sf"/>
</dbReference>
<evidence type="ECO:0000259" key="4">
    <source>
        <dbReference type="Pfam" id="PF14718"/>
    </source>
</evidence>
<dbReference type="SUPFAM" id="SSF48435">
    <property type="entry name" value="Bacterial muramidases"/>
    <property type="match status" value="1"/>
</dbReference>
<evidence type="ECO:0000259" key="3">
    <source>
        <dbReference type="Pfam" id="PF01464"/>
    </source>
</evidence>
<evidence type="ECO:0000256" key="2">
    <source>
        <dbReference type="ARBA" id="ARBA00022729"/>
    </source>
</evidence>
<dbReference type="Proteomes" id="UP001548189">
    <property type="component" value="Unassembled WGS sequence"/>
</dbReference>
<dbReference type="EMBL" id="JBEVCJ010000001">
    <property type="protein sequence ID" value="MET1253675.1"/>
    <property type="molecule type" value="Genomic_DNA"/>
</dbReference>
<name>A0ABV2BP02_9GAMM</name>
<sequence length="664" mass="76483">MSANRLESQLKSFIKRSLLMPALIVNCLFLIFSYPNAAIPDKLTPQQQIFIDAEQAIKSKNWNKFNALEKSISQHPLYSYLKRDQLLANISLSHRQQIEDFLDAHSDEPVARKLRYKWLQWLAKQNHSSLFLRYYRDFGSTQLTCKQLEFRLKTSENEDDIYAQVKKIWLTPKLLPKTCDKLIAQWKKSGRFKETDLWQRILLASKHKNKRLTQYLLNQSPASVKNAGELLGEVIKNPKKLTQINFKHPLTSRAIDIIEAGLLKSAWQDANLTIQVWQQLGKKYQLKQEFSSLKRAISLSLALDQDPKASNWLSSLTDKNDSSVNQWLLSTALFDKDWDKIATLANEFSHTQQDAEKWQYWQAVAETQLGNLEKARQLFAELAKQRHYYGFLAARQLNIPPELSHQAIDFNTNELEHFTNHPAAIRAKEFYQLNRLSEARQEWNMLVRSTALGDQTKLALIAHQWGWQHQAILAFARSKQINDVEKRFPLKYLNVFKAQTEHNQIPLSWAFAITRQESAFKADAISSAGARGLMQLKPSTASHIAKKTGQKASQTSQLLSAHTNIKLGTAHLSDIYNDFSANPVLATAAYNAGKHRVQQWLQKINTNDPLEWIEQIPYKETREYVKNVLAYQLIYAKLTNQPDNFIAQLDKYSIGVQQDPPTSP</sequence>
<dbReference type="PANTHER" id="PTHR37423">
    <property type="entry name" value="SOLUBLE LYTIC MUREIN TRANSGLYCOSYLASE-RELATED"/>
    <property type="match status" value="1"/>
</dbReference>
<gene>
    <name evidence="5" type="ORF">ABVT43_00910</name>
</gene>
<dbReference type="InterPro" id="IPR008258">
    <property type="entry name" value="Transglycosylase_SLT_dom_1"/>
</dbReference>
<organism evidence="5 6">
    <name type="scientific">Aliikangiella maris</name>
    <dbReference type="NCBI Taxonomy" id="3162458"/>
    <lineage>
        <taxon>Bacteria</taxon>
        <taxon>Pseudomonadati</taxon>
        <taxon>Pseudomonadota</taxon>
        <taxon>Gammaproteobacteria</taxon>
        <taxon>Oceanospirillales</taxon>
        <taxon>Pleioneaceae</taxon>
        <taxon>Aliikangiella</taxon>
    </lineage>
</organism>
<dbReference type="Pfam" id="PF14718">
    <property type="entry name" value="SLT_L"/>
    <property type="match status" value="1"/>
</dbReference>
<reference evidence="5 6" key="1">
    <citation type="submission" date="2024-06" db="EMBL/GenBank/DDBJ databases">
        <authorList>
            <person name="Li F."/>
        </authorList>
    </citation>
    <scope>NUCLEOTIDE SEQUENCE [LARGE SCALE GENOMIC DNA]</scope>
    <source>
        <strain evidence="5 6">GXAS 311</strain>
    </source>
</reference>
<dbReference type="RefSeq" id="WP_353873216.1">
    <property type="nucleotide sequence ID" value="NZ_JBEVCJ010000001.1"/>
</dbReference>
<dbReference type="PANTHER" id="PTHR37423:SF5">
    <property type="entry name" value="SOLUBLE LYTIC MUREIN TRANSGLYCOSYLASE"/>
    <property type="match status" value="1"/>
</dbReference>
<proteinExistence type="inferred from homology"/>
<dbReference type="Gene3D" id="1.10.1240.20">
    <property type="entry name" value="Lytic transglycosylase, superhelical linker domain"/>
    <property type="match status" value="1"/>
</dbReference>
<dbReference type="CDD" id="cd13401">
    <property type="entry name" value="Slt70-like"/>
    <property type="match status" value="1"/>
</dbReference>
<dbReference type="Pfam" id="PF01464">
    <property type="entry name" value="SLT"/>
    <property type="match status" value="1"/>
</dbReference>
<keyword evidence="2" id="KW-0732">Signal</keyword>
<comment type="similarity">
    <text evidence="1">Belongs to the transglycosylase Slt family.</text>
</comment>
<dbReference type="Gene3D" id="1.25.20.10">
    <property type="entry name" value="Bacterial muramidases"/>
    <property type="match status" value="1"/>
</dbReference>
<keyword evidence="6" id="KW-1185">Reference proteome</keyword>
<dbReference type="InterPro" id="IPR000189">
    <property type="entry name" value="Transglyc_AS"/>
</dbReference>
<dbReference type="PROSITE" id="PS00922">
    <property type="entry name" value="TRANSGLYCOSYLASE"/>
    <property type="match status" value="1"/>
</dbReference>
<evidence type="ECO:0000313" key="6">
    <source>
        <dbReference type="Proteomes" id="UP001548189"/>
    </source>
</evidence>
<protein>
    <submittedName>
        <fullName evidence="5">Transglycosylase SLT domain-containing protein</fullName>
    </submittedName>
</protein>
<dbReference type="Gene3D" id="1.10.530.10">
    <property type="match status" value="1"/>
</dbReference>